<name>A0A2A2TNU1_9CYAN</name>
<organism evidence="1 2">
    <name type="scientific">Brunnivagina elsteri CCALA 953</name>
    <dbReference type="NCBI Taxonomy" id="987040"/>
    <lineage>
        <taxon>Bacteria</taxon>
        <taxon>Bacillati</taxon>
        <taxon>Cyanobacteriota</taxon>
        <taxon>Cyanophyceae</taxon>
        <taxon>Nostocales</taxon>
        <taxon>Calotrichaceae</taxon>
        <taxon>Brunnivagina</taxon>
    </lineage>
</organism>
<evidence type="ECO:0000313" key="2">
    <source>
        <dbReference type="Proteomes" id="UP000218238"/>
    </source>
</evidence>
<protein>
    <submittedName>
        <fullName evidence="1">Uncharacterized protein</fullName>
    </submittedName>
</protein>
<sequence length="138" mass="16315">MQNLTASNIPKNPHTAKNYIGKVLKDLLCEYKNTREERRQIGQWEESKNFSILGEIEIFTTDIEGCASQVINNDELENYQDIIKKLTKLNIFNISYFADWYFSEESQFPQIKLYIEKLNYLRLLIIEYISLHSIPSKN</sequence>
<gene>
    <name evidence="1" type="ORF">CK510_03745</name>
</gene>
<dbReference type="OrthoDB" id="514598at2"/>
<dbReference type="RefSeq" id="WP_095720415.1">
    <property type="nucleotide sequence ID" value="NZ_NTFS01000023.1"/>
</dbReference>
<dbReference type="Proteomes" id="UP000218238">
    <property type="component" value="Unassembled WGS sequence"/>
</dbReference>
<proteinExistence type="predicted"/>
<accession>A0A2A2TNU1</accession>
<keyword evidence="2" id="KW-1185">Reference proteome</keyword>
<evidence type="ECO:0000313" key="1">
    <source>
        <dbReference type="EMBL" id="PAX60095.1"/>
    </source>
</evidence>
<dbReference type="AlphaFoldDB" id="A0A2A2TNU1"/>
<dbReference type="EMBL" id="NTFS01000023">
    <property type="protein sequence ID" value="PAX60095.1"/>
    <property type="molecule type" value="Genomic_DNA"/>
</dbReference>
<reference evidence="1 2" key="1">
    <citation type="submission" date="2017-08" db="EMBL/GenBank/DDBJ databases">
        <title>Draft genome sequence of filamentous cyanobacterium Calothrix elsteri CCALA 953.</title>
        <authorList>
            <person name="Gagunashvili A.N."/>
            <person name="Elster J."/>
            <person name="Andresson O.S."/>
        </authorList>
    </citation>
    <scope>NUCLEOTIDE SEQUENCE [LARGE SCALE GENOMIC DNA]</scope>
    <source>
        <strain evidence="1 2">CCALA 953</strain>
    </source>
</reference>
<comment type="caution">
    <text evidence="1">The sequence shown here is derived from an EMBL/GenBank/DDBJ whole genome shotgun (WGS) entry which is preliminary data.</text>
</comment>